<feature type="compositionally biased region" description="Polar residues" evidence="8">
    <location>
        <begin position="37"/>
        <end position="46"/>
    </location>
</feature>
<reference evidence="10 11" key="1">
    <citation type="journal article" date="2018" name="Elife">
        <title>Firefly genomes illuminate parallel origins of bioluminescence in beetles.</title>
        <authorList>
            <person name="Fallon T.R."/>
            <person name="Lower S.E."/>
            <person name="Chang C.H."/>
            <person name="Bessho-Uehara M."/>
            <person name="Martin G.J."/>
            <person name="Bewick A.J."/>
            <person name="Behringer M."/>
            <person name="Debat H.J."/>
            <person name="Wong I."/>
            <person name="Day J.C."/>
            <person name="Suvorov A."/>
            <person name="Silva C.J."/>
            <person name="Stanger-Hall K.F."/>
            <person name="Hall D.W."/>
            <person name="Schmitz R.J."/>
            <person name="Nelson D.R."/>
            <person name="Lewis S.M."/>
            <person name="Shigenobu S."/>
            <person name="Bybee S.M."/>
            <person name="Larracuente A.M."/>
            <person name="Oba Y."/>
            <person name="Weng J.K."/>
        </authorList>
    </citation>
    <scope>NUCLEOTIDE SEQUENCE [LARGE SCALE GENOMIC DNA]</scope>
    <source>
        <strain evidence="10">1611_PpyrPB1</strain>
        <tissue evidence="10">Whole body</tissue>
    </source>
</reference>
<evidence type="ECO:0000256" key="7">
    <source>
        <dbReference type="ARBA" id="ARBA00023242"/>
    </source>
</evidence>
<comment type="similarity">
    <text evidence="3">Belongs to the HARBI1 family.</text>
</comment>
<evidence type="ECO:0000256" key="2">
    <source>
        <dbReference type="ARBA" id="ARBA00004123"/>
    </source>
</evidence>
<dbReference type="GO" id="GO:0016787">
    <property type="term" value="F:hydrolase activity"/>
    <property type="evidence" value="ECO:0007669"/>
    <property type="project" value="UniProtKB-KW"/>
</dbReference>
<keyword evidence="11" id="KW-1185">Reference proteome</keyword>
<evidence type="ECO:0000256" key="1">
    <source>
        <dbReference type="ARBA" id="ARBA00001968"/>
    </source>
</evidence>
<dbReference type="InterPro" id="IPR045249">
    <property type="entry name" value="HARBI1-like"/>
</dbReference>
<feature type="region of interest" description="Disordered" evidence="8">
    <location>
        <begin position="1"/>
        <end position="46"/>
    </location>
</feature>
<dbReference type="PANTHER" id="PTHR22930">
    <property type="match status" value="1"/>
</dbReference>
<dbReference type="InParanoid" id="A0A5N4B7M4"/>
<dbReference type="Pfam" id="PF13359">
    <property type="entry name" value="DDE_Tnp_4"/>
    <property type="match status" value="1"/>
</dbReference>
<dbReference type="AlphaFoldDB" id="A0A5N4B7M4"/>
<dbReference type="FunCoup" id="A0A5N4B7M4">
    <property type="interactions" value="1"/>
</dbReference>
<protein>
    <recommendedName>
        <fullName evidence="9">DDE Tnp4 domain-containing protein</fullName>
    </recommendedName>
</protein>
<comment type="cofactor">
    <cofactor evidence="1">
        <name>a divalent metal cation</name>
        <dbReference type="ChEBI" id="CHEBI:60240"/>
    </cofactor>
</comment>
<organism evidence="10 11">
    <name type="scientific">Photinus pyralis</name>
    <name type="common">Common eastern firefly</name>
    <name type="synonym">Lampyris pyralis</name>
    <dbReference type="NCBI Taxonomy" id="7054"/>
    <lineage>
        <taxon>Eukaryota</taxon>
        <taxon>Metazoa</taxon>
        <taxon>Ecdysozoa</taxon>
        <taxon>Arthropoda</taxon>
        <taxon>Hexapoda</taxon>
        <taxon>Insecta</taxon>
        <taxon>Pterygota</taxon>
        <taxon>Neoptera</taxon>
        <taxon>Endopterygota</taxon>
        <taxon>Coleoptera</taxon>
        <taxon>Polyphaga</taxon>
        <taxon>Elateriformia</taxon>
        <taxon>Elateroidea</taxon>
        <taxon>Lampyridae</taxon>
        <taxon>Lampyrinae</taxon>
        <taxon>Photinus</taxon>
    </lineage>
</organism>
<dbReference type="PANTHER" id="PTHR22930:SF269">
    <property type="entry name" value="NUCLEASE HARBI1-LIKE PROTEIN"/>
    <property type="match status" value="1"/>
</dbReference>
<evidence type="ECO:0000256" key="8">
    <source>
        <dbReference type="SAM" id="MobiDB-lite"/>
    </source>
</evidence>
<name>A0A5N4B7M4_PHOPY</name>
<evidence type="ECO:0000313" key="10">
    <source>
        <dbReference type="EMBL" id="KAB0805605.1"/>
    </source>
</evidence>
<keyword evidence="7" id="KW-0539">Nucleus</keyword>
<proteinExistence type="inferred from homology"/>
<evidence type="ECO:0000256" key="6">
    <source>
        <dbReference type="ARBA" id="ARBA00022801"/>
    </source>
</evidence>
<gene>
    <name evidence="10" type="ORF">PPYR_02575</name>
</gene>
<dbReference type="Proteomes" id="UP000327044">
    <property type="component" value="Unassembled WGS sequence"/>
</dbReference>
<comment type="caution">
    <text evidence="10">The sequence shown here is derived from an EMBL/GenBank/DDBJ whole genome shotgun (WGS) entry which is preliminary data.</text>
</comment>
<keyword evidence="4" id="KW-0540">Nuclease</keyword>
<feature type="compositionally biased region" description="Gly residues" evidence="8">
    <location>
        <begin position="1"/>
        <end position="12"/>
    </location>
</feature>
<keyword evidence="5" id="KW-0479">Metal-binding</keyword>
<dbReference type="GO" id="GO:0005634">
    <property type="term" value="C:nucleus"/>
    <property type="evidence" value="ECO:0007669"/>
    <property type="project" value="UniProtKB-SubCell"/>
</dbReference>
<dbReference type="EMBL" id="VVIM01000001">
    <property type="protein sequence ID" value="KAB0805605.1"/>
    <property type="molecule type" value="Genomic_DNA"/>
</dbReference>
<evidence type="ECO:0000313" key="11">
    <source>
        <dbReference type="Proteomes" id="UP000327044"/>
    </source>
</evidence>
<evidence type="ECO:0000256" key="4">
    <source>
        <dbReference type="ARBA" id="ARBA00022722"/>
    </source>
</evidence>
<dbReference type="GO" id="GO:0004518">
    <property type="term" value="F:nuclease activity"/>
    <property type="evidence" value="ECO:0007669"/>
    <property type="project" value="UniProtKB-KW"/>
</dbReference>
<keyword evidence="6" id="KW-0378">Hydrolase</keyword>
<evidence type="ECO:0000256" key="3">
    <source>
        <dbReference type="ARBA" id="ARBA00006958"/>
    </source>
</evidence>
<dbReference type="GO" id="GO:0046872">
    <property type="term" value="F:metal ion binding"/>
    <property type="evidence" value="ECO:0007669"/>
    <property type="project" value="UniProtKB-KW"/>
</dbReference>
<evidence type="ECO:0000259" key="9">
    <source>
        <dbReference type="Pfam" id="PF13359"/>
    </source>
</evidence>
<feature type="domain" description="DDE Tnp4" evidence="9">
    <location>
        <begin position="296"/>
        <end position="458"/>
    </location>
</feature>
<sequence>MGGGEGGDGNRGGSATRATQPNKHDAARRGEMGRDSAPSTDDPNFKINTSAYFFASATRREATGNDPPSTDDPNFKINTSAYFFASATRREATGNDPVQLKLPVALQLAIFVMQQSLQARLKQMSTKMDENIKVKLLIIIIILLGSALLLQDGTRKKRQWWVKPWLGKGKGNLKLRRELLEDKKSFKNFLRMDETTFNDLLKKITPKIEKQWYTRECVSAEITLRYLATGESYRSLMYNYRIHESTISIFVPQVCRVIYDTLKVDYLKIPTTAAEWLEIAKEFEDKWNMPNVIGALDGKHLVIKSPGGSSYYNYKGQHSIVLLAMVDASYNFIYINIGMNGRLSDGGIFWESDLSKALERNWLNIPEDKALPGRIMPVPHVIVADAAFTLSNVILKPYPFRGLTHQQKIFNYRLSRARRVVENAFGILANRFRVLLNIIPLRPEKAKVVAQACCALHNYLQHKNRDYFKNVEETVDRRYRFVYGLSRQHGDKPTGRALQIRQEFTDYVNGNGRVPWQDDMV</sequence>
<dbReference type="InterPro" id="IPR027806">
    <property type="entry name" value="HARBI1_dom"/>
</dbReference>
<comment type="subcellular location">
    <subcellularLocation>
        <location evidence="2">Nucleus</location>
    </subcellularLocation>
</comment>
<evidence type="ECO:0000256" key="5">
    <source>
        <dbReference type="ARBA" id="ARBA00022723"/>
    </source>
</evidence>
<accession>A0A5N4B7M4</accession>
<feature type="compositionally biased region" description="Basic and acidic residues" evidence="8">
    <location>
        <begin position="22"/>
        <end position="34"/>
    </location>
</feature>